<protein>
    <recommendedName>
        <fullName evidence="3">Solute-binding protein family 3/N-terminal domain-containing protein</fullName>
    </recommendedName>
</protein>
<dbReference type="InterPro" id="IPR027939">
    <property type="entry name" value="NMT1/THI5"/>
</dbReference>
<evidence type="ECO:0000313" key="4">
    <source>
        <dbReference type="EMBL" id="ENZ05860.1"/>
    </source>
</evidence>
<dbReference type="AlphaFoldDB" id="A0A0E2H1I1"/>
<dbReference type="PATRIC" id="fig|999408.3.peg.5929"/>
<sequence length="366" mass="38973">MKKRMFATMLAVVTMATALTGCSTESAKKASDGQATTTTAQTEAKTEAGYSGAETTTEAADKELKTVSIQLDGSAVPYYSPLYLAQENGYFAEEGLNVEFYYAAAADIVKNVAAGNVEFGFPNADAVVAARAQGIPVQVVHTTYQEGLGAIIFGSESGIETPADLKGKKVAVTSLGSANYFQLKAAMEAEGLSVDDVQVEIVGTGAILTALTEGQVDAIVFSKLRTIELNNSGYPAGEIVCDQFLPSFGNVVVAGEDLTKNDPETVDGFCRALNKAIEYIIDGHTEEAVDMSIEKYAPTFAEKRDVVVEILNDVFIQTLWQSDYTNANGIGASNSEKWQALIESSKEMGNIDEVFEASELLYSPAK</sequence>
<feature type="signal peptide" evidence="2">
    <location>
        <begin position="1"/>
        <end position="18"/>
    </location>
</feature>
<feature type="chain" id="PRO_5039295252" description="Solute-binding protein family 3/N-terminal domain-containing protein" evidence="2">
    <location>
        <begin position="19"/>
        <end position="366"/>
    </location>
</feature>
<name>A0A0E2H1I1_9FIRM</name>
<feature type="compositionally biased region" description="Low complexity" evidence="1">
    <location>
        <begin position="34"/>
        <end position="43"/>
    </location>
</feature>
<proteinExistence type="predicted"/>
<feature type="region of interest" description="Disordered" evidence="1">
    <location>
        <begin position="27"/>
        <end position="57"/>
    </location>
</feature>
<evidence type="ECO:0000256" key="2">
    <source>
        <dbReference type="SAM" id="SignalP"/>
    </source>
</evidence>
<dbReference type="PANTHER" id="PTHR31528:SF15">
    <property type="entry name" value="RIBOFLAVIN-BINDING PROTEIN RIBY"/>
    <property type="match status" value="1"/>
</dbReference>
<dbReference type="Proteomes" id="UP000013085">
    <property type="component" value="Unassembled WGS sequence"/>
</dbReference>
<keyword evidence="2" id="KW-0732">Signal</keyword>
<dbReference type="InterPro" id="IPR015168">
    <property type="entry name" value="SsuA/THI5"/>
</dbReference>
<dbReference type="RefSeq" id="WP_002594996.1">
    <property type="nucleotide sequence ID" value="NZ_KB850999.1"/>
</dbReference>
<reference evidence="4 5" key="1">
    <citation type="submission" date="2013-01" db="EMBL/GenBank/DDBJ databases">
        <title>The Genome Sequence of Clostridium clostridioforme 90A8.</title>
        <authorList>
            <consortium name="The Broad Institute Genome Sequencing Platform"/>
            <person name="Earl A."/>
            <person name="Ward D."/>
            <person name="Feldgarden M."/>
            <person name="Gevers D."/>
            <person name="Courvalin P."/>
            <person name="Lambert T."/>
            <person name="Walker B."/>
            <person name="Young S.K."/>
            <person name="Zeng Q."/>
            <person name="Gargeya S."/>
            <person name="Fitzgerald M."/>
            <person name="Haas B."/>
            <person name="Abouelleil A."/>
            <person name="Alvarado L."/>
            <person name="Arachchi H.M."/>
            <person name="Berlin A.M."/>
            <person name="Chapman S.B."/>
            <person name="Dewar J."/>
            <person name="Goldberg J."/>
            <person name="Griggs A."/>
            <person name="Gujja S."/>
            <person name="Hansen M."/>
            <person name="Howarth C."/>
            <person name="Imamovic A."/>
            <person name="Larimer J."/>
            <person name="McCowan C."/>
            <person name="Murphy C."/>
            <person name="Neiman D."/>
            <person name="Pearson M."/>
            <person name="Priest M."/>
            <person name="Roberts A."/>
            <person name="Saif S."/>
            <person name="Shea T."/>
            <person name="Sisk P."/>
            <person name="Sykes S."/>
            <person name="Wortman J."/>
            <person name="Nusbaum C."/>
            <person name="Birren B."/>
        </authorList>
    </citation>
    <scope>NUCLEOTIDE SEQUENCE [LARGE SCALE GENOMIC DNA]</scope>
    <source>
        <strain evidence="4 5">90A8</strain>
    </source>
</reference>
<accession>A0A0E2H1I1</accession>
<dbReference type="GO" id="GO:0009228">
    <property type="term" value="P:thiamine biosynthetic process"/>
    <property type="evidence" value="ECO:0007669"/>
    <property type="project" value="InterPro"/>
</dbReference>
<dbReference type="SUPFAM" id="SSF53850">
    <property type="entry name" value="Periplasmic binding protein-like II"/>
    <property type="match status" value="1"/>
</dbReference>
<dbReference type="PANTHER" id="PTHR31528">
    <property type="entry name" value="4-AMINO-5-HYDROXYMETHYL-2-METHYLPYRIMIDINE PHOSPHATE SYNTHASE THI11-RELATED"/>
    <property type="match status" value="1"/>
</dbReference>
<dbReference type="InterPro" id="IPR001638">
    <property type="entry name" value="Solute-binding_3/MltF_N"/>
</dbReference>
<comment type="caution">
    <text evidence="4">The sequence shown here is derived from an EMBL/GenBank/DDBJ whole genome shotgun (WGS) entry which is preliminary data.</text>
</comment>
<dbReference type="EMBL" id="AGYR01000077">
    <property type="protein sequence ID" value="ENZ05860.1"/>
    <property type="molecule type" value="Genomic_DNA"/>
</dbReference>
<evidence type="ECO:0000259" key="3">
    <source>
        <dbReference type="SMART" id="SM00062"/>
    </source>
</evidence>
<dbReference type="HOGENOM" id="CLU_028871_1_1_9"/>
<dbReference type="SMART" id="SM00062">
    <property type="entry name" value="PBPb"/>
    <property type="match status" value="1"/>
</dbReference>
<dbReference type="Gene3D" id="3.40.190.10">
    <property type="entry name" value="Periplasmic binding protein-like II"/>
    <property type="match status" value="2"/>
</dbReference>
<evidence type="ECO:0000313" key="5">
    <source>
        <dbReference type="Proteomes" id="UP000013085"/>
    </source>
</evidence>
<gene>
    <name evidence="4" type="ORF">HMPREF1090_05533</name>
</gene>
<dbReference type="PROSITE" id="PS51257">
    <property type="entry name" value="PROKAR_LIPOPROTEIN"/>
    <property type="match status" value="1"/>
</dbReference>
<feature type="domain" description="Solute-binding protein family 3/N-terminal" evidence="3">
    <location>
        <begin position="75"/>
        <end position="288"/>
    </location>
</feature>
<dbReference type="Pfam" id="PF09084">
    <property type="entry name" value="NMT1"/>
    <property type="match status" value="1"/>
</dbReference>
<evidence type="ECO:0000256" key="1">
    <source>
        <dbReference type="SAM" id="MobiDB-lite"/>
    </source>
</evidence>
<organism evidence="4 5">
    <name type="scientific">[Clostridium] clostridioforme 90A8</name>
    <dbReference type="NCBI Taxonomy" id="999408"/>
    <lineage>
        <taxon>Bacteria</taxon>
        <taxon>Bacillati</taxon>
        <taxon>Bacillota</taxon>
        <taxon>Clostridia</taxon>
        <taxon>Lachnospirales</taxon>
        <taxon>Lachnospiraceae</taxon>
        <taxon>Enterocloster</taxon>
    </lineage>
</organism>